<keyword evidence="1" id="KW-0812">Transmembrane</keyword>
<keyword evidence="1" id="KW-1133">Transmembrane helix</keyword>
<name>A0A6A5X3R0_9PLEO</name>
<dbReference type="AlphaFoldDB" id="A0A6A5X3R0"/>
<evidence type="ECO:0000256" key="2">
    <source>
        <dbReference type="SAM" id="SignalP"/>
    </source>
</evidence>
<keyword evidence="4" id="KW-1185">Reference proteome</keyword>
<dbReference type="EMBL" id="ML977557">
    <property type="protein sequence ID" value="KAF2007573.1"/>
    <property type="molecule type" value="Genomic_DNA"/>
</dbReference>
<dbReference type="OrthoDB" id="9451547at2759"/>
<sequence length="146" mass="16700">MFPFTIALALFIWHTRAFSKFNLICTQPPNGTNFVLAPNTRSSVHILLSTVTVILPFTWSILHLNFPTIHRMTLVLGKACQNTIDSRIKIKRVLFTITVLEYLIGTAFSDSESPKSFKGNSDNQTRTYLENMGYFVLEWDDPNIWA</sequence>
<evidence type="ECO:0000256" key="1">
    <source>
        <dbReference type="SAM" id="Phobius"/>
    </source>
</evidence>
<feature type="chain" id="PRO_5025356892" evidence="2">
    <location>
        <begin position="18"/>
        <end position="146"/>
    </location>
</feature>
<protein>
    <submittedName>
        <fullName evidence="3">Uncharacterized protein</fullName>
    </submittedName>
</protein>
<proteinExistence type="predicted"/>
<dbReference type="Proteomes" id="UP000799779">
    <property type="component" value="Unassembled WGS sequence"/>
</dbReference>
<reference evidence="3" key="1">
    <citation type="journal article" date="2020" name="Stud. Mycol.">
        <title>101 Dothideomycetes genomes: a test case for predicting lifestyles and emergence of pathogens.</title>
        <authorList>
            <person name="Haridas S."/>
            <person name="Albert R."/>
            <person name="Binder M."/>
            <person name="Bloem J."/>
            <person name="Labutti K."/>
            <person name="Salamov A."/>
            <person name="Andreopoulos B."/>
            <person name="Baker S."/>
            <person name="Barry K."/>
            <person name="Bills G."/>
            <person name="Bluhm B."/>
            <person name="Cannon C."/>
            <person name="Castanera R."/>
            <person name="Culley D."/>
            <person name="Daum C."/>
            <person name="Ezra D."/>
            <person name="Gonzalez J."/>
            <person name="Henrissat B."/>
            <person name="Kuo A."/>
            <person name="Liang C."/>
            <person name="Lipzen A."/>
            <person name="Lutzoni F."/>
            <person name="Magnuson J."/>
            <person name="Mondo S."/>
            <person name="Nolan M."/>
            <person name="Ohm R."/>
            <person name="Pangilinan J."/>
            <person name="Park H.-J."/>
            <person name="Ramirez L."/>
            <person name="Alfaro M."/>
            <person name="Sun H."/>
            <person name="Tritt A."/>
            <person name="Yoshinaga Y."/>
            <person name="Zwiers L.-H."/>
            <person name="Turgeon B."/>
            <person name="Goodwin S."/>
            <person name="Spatafora J."/>
            <person name="Crous P."/>
            <person name="Grigoriev I."/>
        </authorList>
    </citation>
    <scope>NUCLEOTIDE SEQUENCE</scope>
    <source>
        <strain evidence="3">CBS 123094</strain>
    </source>
</reference>
<evidence type="ECO:0000313" key="3">
    <source>
        <dbReference type="EMBL" id="KAF2007573.1"/>
    </source>
</evidence>
<feature type="signal peptide" evidence="2">
    <location>
        <begin position="1"/>
        <end position="17"/>
    </location>
</feature>
<feature type="transmembrane region" description="Helical" evidence="1">
    <location>
        <begin position="43"/>
        <end position="62"/>
    </location>
</feature>
<keyword evidence="1" id="KW-0472">Membrane</keyword>
<gene>
    <name evidence="3" type="ORF">P154DRAFT_569444</name>
</gene>
<evidence type="ECO:0000313" key="4">
    <source>
        <dbReference type="Proteomes" id="UP000799779"/>
    </source>
</evidence>
<accession>A0A6A5X3R0</accession>
<organism evidence="3 4">
    <name type="scientific">Amniculicola lignicola CBS 123094</name>
    <dbReference type="NCBI Taxonomy" id="1392246"/>
    <lineage>
        <taxon>Eukaryota</taxon>
        <taxon>Fungi</taxon>
        <taxon>Dikarya</taxon>
        <taxon>Ascomycota</taxon>
        <taxon>Pezizomycotina</taxon>
        <taxon>Dothideomycetes</taxon>
        <taxon>Pleosporomycetidae</taxon>
        <taxon>Pleosporales</taxon>
        <taxon>Amniculicolaceae</taxon>
        <taxon>Amniculicola</taxon>
    </lineage>
</organism>
<keyword evidence="2" id="KW-0732">Signal</keyword>